<protein>
    <recommendedName>
        <fullName evidence="6">TRAM domain-containing protein</fullName>
    </recommendedName>
</protein>
<dbReference type="InterPro" id="IPR052041">
    <property type="entry name" value="Nucleic_acid_metab_PIN/TRAM"/>
</dbReference>
<evidence type="ECO:0000256" key="2">
    <source>
        <dbReference type="ARBA" id="ARBA00022722"/>
    </source>
</evidence>
<keyword evidence="2" id="KW-0540">Nuclease</keyword>
<feature type="transmembrane region" description="Helical" evidence="5">
    <location>
        <begin position="82"/>
        <end position="103"/>
    </location>
</feature>
<keyword evidence="4" id="KW-0460">Magnesium</keyword>
<proteinExistence type="predicted"/>
<dbReference type="GO" id="GO:0016787">
    <property type="term" value="F:hydrolase activity"/>
    <property type="evidence" value="ECO:0007669"/>
    <property type="project" value="UniProtKB-KW"/>
</dbReference>
<keyword evidence="3" id="KW-0378">Hydrolase</keyword>
<dbReference type="Pfam" id="PF01850">
    <property type="entry name" value="PIN"/>
    <property type="match status" value="1"/>
</dbReference>
<name>A0A2D2Q3J9_PARLV</name>
<keyword evidence="5" id="KW-0472">Membrane</keyword>
<feature type="domain" description="TRAM" evidence="6">
    <location>
        <begin position="289"/>
        <end position="350"/>
    </location>
</feature>
<evidence type="ECO:0000256" key="5">
    <source>
        <dbReference type="SAM" id="Phobius"/>
    </source>
</evidence>
<keyword evidence="8" id="KW-1185">Reference proteome</keyword>
<dbReference type="Pfam" id="PF01938">
    <property type="entry name" value="TRAM"/>
    <property type="match status" value="1"/>
</dbReference>
<dbReference type="RefSeq" id="WP_099799412.1">
    <property type="nucleotide sequence ID" value="NZ_CP018092.1"/>
</dbReference>
<dbReference type="GO" id="GO:0004518">
    <property type="term" value="F:nuclease activity"/>
    <property type="evidence" value="ECO:0007669"/>
    <property type="project" value="UniProtKB-KW"/>
</dbReference>
<evidence type="ECO:0000259" key="6">
    <source>
        <dbReference type="PROSITE" id="PS50926"/>
    </source>
</evidence>
<dbReference type="Gene3D" id="3.40.50.1010">
    <property type="entry name" value="5'-nuclease"/>
    <property type="match status" value="1"/>
</dbReference>
<dbReference type="InterPro" id="IPR029060">
    <property type="entry name" value="PIN-like_dom_sf"/>
</dbReference>
<dbReference type="SMART" id="SM00670">
    <property type="entry name" value="PINc"/>
    <property type="match status" value="1"/>
</dbReference>
<dbReference type="EMBL" id="CP018092">
    <property type="protein sequence ID" value="ATS19073.1"/>
    <property type="molecule type" value="Genomic_DNA"/>
</dbReference>
<gene>
    <name evidence="7" type="ORF">BRW62_10360</name>
</gene>
<dbReference type="PANTHER" id="PTHR11603:SF147">
    <property type="entry name" value="MEMBRANE PROTEIN"/>
    <property type="match status" value="1"/>
</dbReference>
<dbReference type="InterPro" id="IPR002792">
    <property type="entry name" value="TRAM_dom"/>
</dbReference>
<evidence type="ECO:0000313" key="8">
    <source>
        <dbReference type="Proteomes" id="UP000231057"/>
    </source>
</evidence>
<comment type="cofactor">
    <cofactor evidence="1">
        <name>Mg(2+)</name>
        <dbReference type="ChEBI" id="CHEBI:18420"/>
    </cofactor>
</comment>
<dbReference type="OrthoDB" id="9780734at2"/>
<dbReference type="KEGG" id="slw:BRW62_10360"/>
<organism evidence="7 8">
    <name type="scientific">Parathermosynechococcus lividus PCC 6715</name>
    <dbReference type="NCBI Taxonomy" id="1917166"/>
    <lineage>
        <taxon>Bacteria</taxon>
        <taxon>Bacillati</taxon>
        <taxon>Cyanobacteriota</taxon>
        <taxon>Cyanophyceae</taxon>
        <taxon>Acaryochloridales</taxon>
        <taxon>Thermosynechococcaceae</taxon>
        <taxon>Parathermosynechococcus</taxon>
    </lineage>
</organism>
<reference evidence="7 8" key="1">
    <citation type="submission" date="2016-11" db="EMBL/GenBank/DDBJ databases">
        <title>Complete genome sequence of thermophilic cyanobacteria strain Synechococcus sp. PCC6715.</title>
        <authorList>
            <person name="Tang J."/>
            <person name="Daroch M."/>
            <person name="Liang Y."/>
            <person name="Jiang D."/>
            <person name="Shah M."/>
        </authorList>
    </citation>
    <scope>NUCLEOTIDE SEQUENCE [LARGE SCALE GENOMIC DNA]</scope>
    <source>
        <strain evidence="7 8">PCC 6715</strain>
    </source>
</reference>
<evidence type="ECO:0000256" key="4">
    <source>
        <dbReference type="ARBA" id="ARBA00022842"/>
    </source>
</evidence>
<keyword evidence="5" id="KW-0812">Transmembrane</keyword>
<dbReference type="SUPFAM" id="SSF88723">
    <property type="entry name" value="PIN domain-like"/>
    <property type="match status" value="1"/>
</dbReference>
<reference evidence="8" key="2">
    <citation type="journal article" date="2022" name="Front. Microbiol.">
        <title>Comparative Genomic Analysis Revealed Distinct Molecular Components and Organization of CO2-Concentrating Mechanism in Thermophilic Cyanobacteria.</title>
        <authorList>
            <person name="Tang J."/>
            <person name="Zhou H."/>
            <person name="Yao D."/>
            <person name="Riaz S."/>
            <person name="You D."/>
            <person name="Klepacz-Smolka A."/>
            <person name="Daroch M."/>
        </authorList>
    </citation>
    <scope>NUCLEOTIDE SEQUENCE [LARGE SCALE GENOMIC DNA]</scope>
    <source>
        <strain evidence="8">PCC 6715</strain>
    </source>
</reference>
<evidence type="ECO:0000313" key="7">
    <source>
        <dbReference type="EMBL" id="ATS19073.1"/>
    </source>
</evidence>
<dbReference type="PROSITE" id="PS50926">
    <property type="entry name" value="TRAM"/>
    <property type="match status" value="1"/>
</dbReference>
<dbReference type="Proteomes" id="UP000231057">
    <property type="component" value="Chromosome"/>
</dbReference>
<dbReference type="CDD" id="cd09877">
    <property type="entry name" value="PIN_YacL-like"/>
    <property type="match status" value="1"/>
</dbReference>
<accession>A0A2D2Q3J9</accession>
<sequence>MLDTLLLLIIVVMGIAVGFNSIDLLPTTVLDQVANVRGLQWVTAGFGGLVGIALGLLLQTLYHRLERNIRQLPADTLLSRAVGLVVGLLLANLMLAPIFLLPIPRDFSFIKPLVAVLTSIVFAYSGTTLADSHGRALLRLVNPNSVESSLLAEGMIKPARAKVLDTSCIIDGRIEALLNLGVLEGQIIVPQFVLQELQLIADAANDQKRSRGRRGLDVLNRIQANLGDRIVIHSADYPDLTTVDAKLVRLCQEINGTLVTNDFNLNKVARFQKVDVFNVNELAQALRPIYLPGDTLELKILKEGKEPAQGIGYLEDGTMVVVEEGVDHIGDQLSVVVTSALQTSAGRMIFARLQMPTIA</sequence>
<dbReference type="AlphaFoldDB" id="A0A2D2Q3J9"/>
<evidence type="ECO:0000256" key="3">
    <source>
        <dbReference type="ARBA" id="ARBA00022801"/>
    </source>
</evidence>
<dbReference type="PANTHER" id="PTHR11603">
    <property type="entry name" value="AAA FAMILY ATPASE"/>
    <property type="match status" value="1"/>
</dbReference>
<evidence type="ECO:0000256" key="1">
    <source>
        <dbReference type="ARBA" id="ARBA00001946"/>
    </source>
</evidence>
<feature type="transmembrane region" description="Helical" evidence="5">
    <location>
        <begin position="42"/>
        <end position="62"/>
    </location>
</feature>
<dbReference type="InterPro" id="IPR002716">
    <property type="entry name" value="PIN_dom"/>
</dbReference>
<keyword evidence="5" id="KW-1133">Transmembrane helix</keyword>